<organism evidence="13 14">
    <name type="scientific">Acanthamoeba castellanii medusavirus J1</name>
    <dbReference type="NCBI Taxonomy" id="3114988"/>
    <lineage>
        <taxon>Viruses</taxon>
        <taxon>Varidnaviria</taxon>
        <taxon>Bamfordvirae</taxon>
        <taxon>Nucleocytoviricota</taxon>
        <taxon>Megaviricetes</taxon>
        <taxon>Mamonoviridae</taxon>
        <taxon>Medusavirus</taxon>
        <taxon>Medusavirus medusae</taxon>
    </lineage>
</organism>
<dbReference type="GO" id="GO:0003723">
    <property type="term" value="F:RNA binding"/>
    <property type="evidence" value="ECO:0007669"/>
    <property type="project" value="InterPro"/>
</dbReference>
<evidence type="ECO:0000256" key="6">
    <source>
        <dbReference type="ARBA" id="ARBA00019111"/>
    </source>
</evidence>
<dbReference type="EC" id="3.1.26.4" evidence="5"/>
<evidence type="ECO:0000256" key="10">
    <source>
        <dbReference type="ARBA" id="ARBA00022801"/>
    </source>
</evidence>
<dbReference type="SUPFAM" id="SSF53098">
    <property type="entry name" value="Ribonuclease H-like"/>
    <property type="match status" value="1"/>
</dbReference>
<dbReference type="GO" id="GO:0046872">
    <property type="term" value="F:metal ion binding"/>
    <property type="evidence" value="ECO:0007669"/>
    <property type="project" value="UniProtKB-KW"/>
</dbReference>
<dbReference type="InterPro" id="IPR004649">
    <property type="entry name" value="RNase_H2_suA"/>
</dbReference>
<keyword evidence="8" id="KW-0479">Metal-binding</keyword>
<dbReference type="EMBL" id="AP018495">
    <property type="protein sequence ID" value="BBI30364.1"/>
    <property type="molecule type" value="Genomic_DNA"/>
</dbReference>
<dbReference type="GO" id="GO:0043137">
    <property type="term" value="P:DNA replication, removal of RNA primer"/>
    <property type="evidence" value="ECO:0007669"/>
    <property type="project" value="TreeGrafter"/>
</dbReference>
<dbReference type="Pfam" id="PF01351">
    <property type="entry name" value="RNase_HII"/>
    <property type="match status" value="1"/>
</dbReference>
<sequence>MEIDRAWHDYDASRDAKRKESSEESPVENKRLRGVACCMGIDEAGRGPVIGPMVYACAYCPVEDQQSFRTKGYNDSKQVKPAARERLFKSLLEEPNLGFKSRIISAEEISNGSFRRPEPYNLNQISYDAAMELVQRVLDEGVNVIHLYVDTVGDDVKYQAMLARRFPQIEAITVESKADATYPIVSVASIVAKVLRDGITEALPIPELGDDGDRRYGNGYPGSKDAKDWMRRHFDPLFGWPSIVRFNWSTCDVMLGELRGHVVSWEHSNLAVAGKRNKIPPPADTQHSDGWMTVVTPSDF</sequence>
<dbReference type="Gene3D" id="3.30.420.10">
    <property type="entry name" value="Ribonuclease H-like superfamily/Ribonuclease H"/>
    <property type="match status" value="1"/>
</dbReference>
<comment type="cofactor">
    <cofactor evidence="2">
        <name>Mn(2+)</name>
        <dbReference type="ChEBI" id="CHEBI:29035"/>
    </cofactor>
</comment>
<evidence type="ECO:0000256" key="9">
    <source>
        <dbReference type="ARBA" id="ARBA00022759"/>
    </source>
</evidence>
<comment type="catalytic activity">
    <reaction evidence="1">
        <text>Endonucleolytic cleavage to 5'-phosphomonoester.</text>
        <dbReference type="EC" id="3.1.26.4"/>
    </reaction>
</comment>
<protein>
    <recommendedName>
        <fullName evidence="6">Ribonuclease H2 subunit A</fullName>
        <ecNumber evidence="5">3.1.26.4</ecNumber>
    </recommendedName>
</protein>
<keyword evidence="9" id="KW-0255">Endonuclease</keyword>
<evidence type="ECO:0000256" key="8">
    <source>
        <dbReference type="ARBA" id="ARBA00022723"/>
    </source>
</evidence>
<evidence type="ECO:0000256" key="7">
    <source>
        <dbReference type="ARBA" id="ARBA00022722"/>
    </source>
</evidence>
<dbReference type="FunFam" id="3.30.420.10:FF:000016">
    <property type="entry name" value="Ribonuclease"/>
    <property type="match status" value="1"/>
</dbReference>
<dbReference type="PANTHER" id="PTHR10954">
    <property type="entry name" value="RIBONUCLEASE H2 SUBUNIT A"/>
    <property type="match status" value="1"/>
</dbReference>
<evidence type="ECO:0000256" key="2">
    <source>
        <dbReference type="ARBA" id="ARBA00001936"/>
    </source>
</evidence>
<evidence type="ECO:0000259" key="12">
    <source>
        <dbReference type="PROSITE" id="PS51975"/>
    </source>
</evidence>
<dbReference type="Proteomes" id="UP001161669">
    <property type="component" value="Segment"/>
</dbReference>
<dbReference type="InterPro" id="IPR012337">
    <property type="entry name" value="RNaseH-like_sf"/>
</dbReference>
<dbReference type="Gene3D" id="1.10.10.460">
    <property type="entry name" value="Ribonuclease hii. Domain 2"/>
    <property type="match status" value="1"/>
</dbReference>
<reference evidence="14" key="1">
    <citation type="journal article" date="2019" name="J. Virol.">
        <title>Medusavirus, a novel large DNA virus discovered from hot spring water.</title>
        <authorList>
            <person name="Yoshikawa G."/>
            <person name="Blanc-Mathieu R."/>
            <person name="Song C."/>
            <person name="Kayama Y."/>
            <person name="Mochizuki T."/>
            <person name="Murata K."/>
            <person name="Ogata H."/>
            <person name="Takemura M."/>
        </authorList>
    </citation>
    <scope>NUCLEOTIDE SEQUENCE [LARGE SCALE GENOMIC DNA]</scope>
</reference>
<dbReference type="NCBIfam" id="TIGR00729">
    <property type="entry name" value="ribonuclease HII"/>
    <property type="match status" value="1"/>
</dbReference>
<evidence type="ECO:0000256" key="3">
    <source>
        <dbReference type="ARBA" id="ARBA00001946"/>
    </source>
</evidence>
<evidence type="ECO:0000313" key="13">
    <source>
        <dbReference type="EMBL" id="BBI30364.1"/>
    </source>
</evidence>
<dbReference type="PROSITE" id="PS51975">
    <property type="entry name" value="RNASE_H_2"/>
    <property type="match status" value="1"/>
</dbReference>
<name>A0A3T1CX17_9VIRU</name>
<dbReference type="InterPro" id="IPR001352">
    <property type="entry name" value="RNase_HII/HIII"/>
</dbReference>
<accession>A0A3T1CX17</accession>
<dbReference type="KEGG" id="vg:80540716"/>
<evidence type="ECO:0000256" key="1">
    <source>
        <dbReference type="ARBA" id="ARBA00000077"/>
    </source>
</evidence>
<dbReference type="FunFam" id="1.10.10.460:FF:000001">
    <property type="entry name" value="Ribonuclease"/>
    <property type="match status" value="1"/>
</dbReference>
<keyword evidence="14" id="KW-1185">Reference proteome</keyword>
<feature type="region of interest" description="Disordered" evidence="11">
    <location>
        <begin position="1"/>
        <end position="27"/>
    </location>
</feature>
<dbReference type="InterPro" id="IPR023160">
    <property type="entry name" value="RNase_HII_hlx-loop-hlx_cap_dom"/>
</dbReference>
<evidence type="ECO:0000313" key="14">
    <source>
        <dbReference type="Proteomes" id="UP001161669"/>
    </source>
</evidence>
<comment type="cofactor">
    <cofactor evidence="3">
        <name>Mg(2+)</name>
        <dbReference type="ChEBI" id="CHEBI:18420"/>
    </cofactor>
</comment>
<keyword evidence="10" id="KW-0378">Hydrolase</keyword>
<dbReference type="CDD" id="cd07181">
    <property type="entry name" value="RNase_HII_eukaryota_like"/>
    <property type="match status" value="1"/>
</dbReference>
<evidence type="ECO:0000256" key="4">
    <source>
        <dbReference type="ARBA" id="ARBA00007058"/>
    </source>
</evidence>
<proteinExistence type="inferred from homology"/>
<evidence type="ECO:0000256" key="5">
    <source>
        <dbReference type="ARBA" id="ARBA00012180"/>
    </source>
</evidence>
<keyword evidence="7" id="KW-0540">Nuclease</keyword>
<feature type="domain" description="RNase H type-2" evidence="12">
    <location>
        <begin position="36"/>
        <end position="260"/>
    </location>
</feature>
<dbReference type="PANTHER" id="PTHR10954:SF7">
    <property type="entry name" value="RIBONUCLEASE H2 SUBUNIT A"/>
    <property type="match status" value="1"/>
</dbReference>
<evidence type="ECO:0000256" key="11">
    <source>
        <dbReference type="SAM" id="MobiDB-lite"/>
    </source>
</evidence>
<dbReference type="GO" id="GO:0004523">
    <property type="term" value="F:RNA-DNA hybrid ribonuclease activity"/>
    <property type="evidence" value="ECO:0007669"/>
    <property type="project" value="UniProtKB-EC"/>
</dbReference>
<comment type="similarity">
    <text evidence="4">Belongs to the RNase HII family. Eukaryotic subfamily.</text>
</comment>
<dbReference type="InterPro" id="IPR024567">
    <property type="entry name" value="RNase_HII/HIII_dom"/>
</dbReference>
<dbReference type="GO" id="GO:0032299">
    <property type="term" value="C:ribonuclease H2 complex"/>
    <property type="evidence" value="ECO:0007669"/>
    <property type="project" value="TreeGrafter"/>
</dbReference>
<dbReference type="InterPro" id="IPR036397">
    <property type="entry name" value="RNaseH_sf"/>
</dbReference>
<dbReference type="GO" id="GO:0006298">
    <property type="term" value="P:mismatch repair"/>
    <property type="evidence" value="ECO:0007669"/>
    <property type="project" value="TreeGrafter"/>
</dbReference>